<sequence length="291" mass="31102">MAAAVHEDRLDGKVCLITGATGGIGQETAKALARRGATLVLSGRDEARTAATVAKVREAAPGAQVESLLADLSSLQSVRDLAQAFRARHPRLDVLINNAGLIIDRRQVTVDGYEATFATNHLSHFLLTHLLHDLLVASGPARIINVSSEGHRLARADFLDDPQTANRRYDGIRVYGNAKLSNILFSRGLTKRLAGTQVTANALHPGAVATGFGHNSQGIFRHLIKLAGPFMLSPEKGARTSIYLASSPEVAGVSGEYFIKCRKAKPSSAARDDALAERLWQVSEQLTGVKA</sequence>
<dbReference type="Gene3D" id="3.40.50.720">
    <property type="entry name" value="NAD(P)-binding Rossmann-like Domain"/>
    <property type="match status" value="1"/>
</dbReference>
<protein>
    <submittedName>
        <fullName evidence="3">SDR family oxidoreductase</fullName>
    </submittedName>
</protein>
<dbReference type="EMBL" id="RAWE01000061">
    <property type="protein sequence ID" value="RKH01960.1"/>
    <property type="molecule type" value="Genomic_DNA"/>
</dbReference>
<dbReference type="PRINTS" id="PR00081">
    <property type="entry name" value="GDHRDH"/>
</dbReference>
<dbReference type="Proteomes" id="UP000268313">
    <property type="component" value="Unassembled WGS sequence"/>
</dbReference>
<name>A0A3A8K1T5_9BACT</name>
<dbReference type="InterPro" id="IPR036291">
    <property type="entry name" value="NAD(P)-bd_dom_sf"/>
</dbReference>
<comment type="caution">
    <text evidence="3">The sequence shown here is derived from an EMBL/GenBank/DDBJ whole genome shotgun (WGS) entry which is preliminary data.</text>
</comment>
<evidence type="ECO:0000313" key="3">
    <source>
        <dbReference type="EMBL" id="RKH01960.1"/>
    </source>
</evidence>
<comment type="similarity">
    <text evidence="2">Belongs to the short-chain dehydrogenases/reductases (SDR) family.</text>
</comment>
<reference evidence="4" key="1">
    <citation type="submission" date="2018-09" db="EMBL/GenBank/DDBJ databases">
        <authorList>
            <person name="Livingstone P.G."/>
            <person name="Whitworth D.E."/>
        </authorList>
    </citation>
    <scope>NUCLEOTIDE SEQUENCE [LARGE SCALE GENOMIC DNA]</scope>
    <source>
        <strain evidence="4">CA043D</strain>
    </source>
</reference>
<organism evidence="3 4">
    <name type="scientific">Corallococcus carmarthensis</name>
    <dbReference type="NCBI Taxonomy" id="2316728"/>
    <lineage>
        <taxon>Bacteria</taxon>
        <taxon>Pseudomonadati</taxon>
        <taxon>Myxococcota</taxon>
        <taxon>Myxococcia</taxon>
        <taxon>Myxococcales</taxon>
        <taxon>Cystobacterineae</taxon>
        <taxon>Myxococcaceae</taxon>
        <taxon>Corallococcus</taxon>
    </lineage>
</organism>
<dbReference type="CDD" id="cd05327">
    <property type="entry name" value="retinol-DH_like_SDR_c_like"/>
    <property type="match status" value="1"/>
</dbReference>
<evidence type="ECO:0000256" key="1">
    <source>
        <dbReference type="ARBA" id="ARBA00023002"/>
    </source>
</evidence>
<dbReference type="OrthoDB" id="109589at2"/>
<dbReference type="AlphaFoldDB" id="A0A3A8K1T5"/>
<dbReference type="PANTHER" id="PTHR43157">
    <property type="entry name" value="PHOSPHATIDYLINOSITOL-GLYCAN BIOSYNTHESIS CLASS F PROTEIN-RELATED"/>
    <property type="match status" value="1"/>
</dbReference>
<dbReference type="PRINTS" id="PR00080">
    <property type="entry name" value="SDRFAMILY"/>
</dbReference>
<dbReference type="SUPFAM" id="SSF51735">
    <property type="entry name" value="NAD(P)-binding Rossmann-fold domains"/>
    <property type="match status" value="1"/>
</dbReference>
<proteinExistence type="inferred from homology"/>
<gene>
    <name evidence="3" type="ORF">D7X32_18390</name>
</gene>
<dbReference type="GO" id="GO:0016491">
    <property type="term" value="F:oxidoreductase activity"/>
    <property type="evidence" value="ECO:0007669"/>
    <property type="project" value="UniProtKB-KW"/>
</dbReference>
<dbReference type="Pfam" id="PF00106">
    <property type="entry name" value="adh_short"/>
    <property type="match status" value="1"/>
</dbReference>
<evidence type="ECO:0000256" key="2">
    <source>
        <dbReference type="RuleBase" id="RU000363"/>
    </source>
</evidence>
<accession>A0A3A8K1T5</accession>
<keyword evidence="1" id="KW-0560">Oxidoreductase</keyword>
<dbReference type="PANTHER" id="PTHR43157:SF31">
    <property type="entry name" value="PHOSPHATIDYLINOSITOL-GLYCAN BIOSYNTHESIS CLASS F PROTEIN"/>
    <property type="match status" value="1"/>
</dbReference>
<evidence type="ECO:0000313" key="4">
    <source>
        <dbReference type="Proteomes" id="UP000268313"/>
    </source>
</evidence>
<dbReference type="RefSeq" id="WP_120603860.1">
    <property type="nucleotide sequence ID" value="NZ_RAWE01000061.1"/>
</dbReference>
<keyword evidence="4" id="KW-1185">Reference proteome</keyword>
<dbReference type="InterPro" id="IPR002347">
    <property type="entry name" value="SDR_fam"/>
</dbReference>